<evidence type="ECO:0000256" key="6">
    <source>
        <dbReference type="SAM" id="MobiDB-lite"/>
    </source>
</evidence>
<feature type="compositionally biased region" description="Basic residues" evidence="6">
    <location>
        <begin position="60"/>
        <end position="71"/>
    </location>
</feature>
<comment type="function">
    <text evidence="5">One of the primary rRNA binding proteins, this protein initially binds near the 5'-end of the 23S rRNA. It is important during the early stages of 50S assembly. It makes multiple contacts with different domains of the 23S rRNA in the assembled 50S subunit and ribosome.</text>
</comment>
<dbReference type="InterPro" id="IPR002136">
    <property type="entry name" value="Ribosomal_uL4"/>
</dbReference>
<comment type="caution">
    <text evidence="7">The sequence shown here is derived from an EMBL/GenBank/DDBJ whole genome shotgun (WGS) entry which is preliminary data.</text>
</comment>
<name>A0A2H0XXE4_UNCSA</name>
<evidence type="ECO:0000256" key="1">
    <source>
        <dbReference type="ARBA" id="ARBA00010528"/>
    </source>
</evidence>
<protein>
    <recommendedName>
        <fullName evidence="4 5">Large ribosomal subunit protein uL4</fullName>
    </recommendedName>
</protein>
<feature type="region of interest" description="Disordered" evidence="6">
    <location>
        <begin position="49"/>
        <end position="72"/>
    </location>
</feature>
<evidence type="ECO:0000256" key="2">
    <source>
        <dbReference type="ARBA" id="ARBA00022980"/>
    </source>
</evidence>
<proteinExistence type="inferred from homology"/>
<dbReference type="SUPFAM" id="SSF52166">
    <property type="entry name" value="Ribosomal protein L4"/>
    <property type="match status" value="1"/>
</dbReference>
<dbReference type="PANTHER" id="PTHR10746:SF6">
    <property type="entry name" value="LARGE RIBOSOMAL SUBUNIT PROTEIN UL4M"/>
    <property type="match status" value="1"/>
</dbReference>
<dbReference type="InterPro" id="IPR023574">
    <property type="entry name" value="Ribosomal_uL4_dom_sf"/>
</dbReference>
<dbReference type="InterPro" id="IPR013005">
    <property type="entry name" value="Ribosomal_uL4-like"/>
</dbReference>
<organism evidence="7 8">
    <name type="scientific">Candidatus Saganbacteria bacterium CG08_land_8_20_14_0_20_45_16</name>
    <dbReference type="NCBI Taxonomy" id="2014293"/>
    <lineage>
        <taxon>Bacteria</taxon>
        <taxon>Bacillati</taxon>
        <taxon>Saganbacteria</taxon>
    </lineage>
</organism>
<dbReference type="GO" id="GO:0019843">
    <property type="term" value="F:rRNA binding"/>
    <property type="evidence" value="ECO:0007669"/>
    <property type="project" value="UniProtKB-UniRule"/>
</dbReference>
<evidence type="ECO:0000313" key="7">
    <source>
        <dbReference type="EMBL" id="PIS29604.1"/>
    </source>
</evidence>
<comment type="function">
    <text evidence="5">Forms part of the polypeptide exit tunnel.</text>
</comment>
<dbReference type="HAMAP" id="MF_01328_B">
    <property type="entry name" value="Ribosomal_uL4_B"/>
    <property type="match status" value="1"/>
</dbReference>
<keyword evidence="5" id="KW-0699">rRNA-binding</keyword>
<reference evidence="7 8" key="1">
    <citation type="submission" date="2017-09" db="EMBL/GenBank/DDBJ databases">
        <title>Depth-based differentiation of microbial function through sediment-hosted aquifers and enrichment of novel symbionts in the deep terrestrial subsurface.</title>
        <authorList>
            <person name="Probst A.J."/>
            <person name="Ladd B."/>
            <person name="Jarett J.K."/>
            <person name="Geller-Mcgrath D.E."/>
            <person name="Sieber C.M."/>
            <person name="Emerson J.B."/>
            <person name="Anantharaman K."/>
            <person name="Thomas B.C."/>
            <person name="Malmstrom R."/>
            <person name="Stieglmeier M."/>
            <person name="Klingl A."/>
            <person name="Woyke T."/>
            <person name="Ryan C.M."/>
            <person name="Banfield J.F."/>
        </authorList>
    </citation>
    <scope>NUCLEOTIDE SEQUENCE [LARGE SCALE GENOMIC DNA]</scope>
    <source>
        <strain evidence="7">CG08_land_8_20_14_0_20_45_16</strain>
    </source>
</reference>
<gene>
    <name evidence="5" type="primary">rplD</name>
    <name evidence="7" type="ORF">COT42_04740</name>
</gene>
<dbReference type="NCBIfam" id="TIGR03953">
    <property type="entry name" value="rplD_bact"/>
    <property type="match status" value="1"/>
</dbReference>
<evidence type="ECO:0000313" key="8">
    <source>
        <dbReference type="Proteomes" id="UP000231343"/>
    </source>
</evidence>
<dbReference type="PANTHER" id="PTHR10746">
    <property type="entry name" value="50S RIBOSOMAL PROTEIN L4"/>
    <property type="match status" value="1"/>
</dbReference>
<keyword evidence="2 5" id="KW-0689">Ribosomal protein</keyword>
<dbReference type="GO" id="GO:0003735">
    <property type="term" value="F:structural constituent of ribosome"/>
    <property type="evidence" value="ECO:0007669"/>
    <property type="project" value="InterPro"/>
</dbReference>
<dbReference type="Pfam" id="PF00573">
    <property type="entry name" value="Ribosomal_L4"/>
    <property type="match status" value="1"/>
</dbReference>
<keyword evidence="3 5" id="KW-0687">Ribonucleoprotein</keyword>
<evidence type="ECO:0000256" key="4">
    <source>
        <dbReference type="ARBA" id="ARBA00035244"/>
    </source>
</evidence>
<dbReference type="GO" id="GO:0006412">
    <property type="term" value="P:translation"/>
    <property type="evidence" value="ECO:0007669"/>
    <property type="project" value="UniProtKB-UniRule"/>
</dbReference>
<sequence length="207" mass="22730">MTNLPLVKLTGESAGELSVSEKIFAEPAHDHVVHSVIVWLQAAMRQGTHSTKTKAEVRGGGRKPWKQKGTGRARAGSIRSPLWRKGGVVFGPKPRSYNYALPRKIRKLALRVLLSEKVVQGQIKVVEEFKLSEAKTKVAAKFLQDLGVSGKILLVSGEKLEIFQKSFRNLKGVCLSAANELTALNLIRAKWVVLDKSAVAKLEEGLK</sequence>
<dbReference type="EMBL" id="PEYM01000077">
    <property type="protein sequence ID" value="PIS29604.1"/>
    <property type="molecule type" value="Genomic_DNA"/>
</dbReference>
<dbReference type="Gene3D" id="3.40.1370.10">
    <property type="match status" value="1"/>
</dbReference>
<keyword evidence="5" id="KW-0694">RNA-binding</keyword>
<accession>A0A2H0XXE4</accession>
<dbReference type="AlphaFoldDB" id="A0A2H0XXE4"/>
<dbReference type="GO" id="GO:1990904">
    <property type="term" value="C:ribonucleoprotein complex"/>
    <property type="evidence" value="ECO:0007669"/>
    <property type="project" value="UniProtKB-KW"/>
</dbReference>
<evidence type="ECO:0000256" key="5">
    <source>
        <dbReference type="HAMAP-Rule" id="MF_01328"/>
    </source>
</evidence>
<comment type="subunit">
    <text evidence="5">Part of the 50S ribosomal subunit.</text>
</comment>
<dbReference type="Proteomes" id="UP000231343">
    <property type="component" value="Unassembled WGS sequence"/>
</dbReference>
<comment type="similarity">
    <text evidence="1 5">Belongs to the universal ribosomal protein uL4 family.</text>
</comment>
<dbReference type="GO" id="GO:0005840">
    <property type="term" value="C:ribosome"/>
    <property type="evidence" value="ECO:0007669"/>
    <property type="project" value="UniProtKB-KW"/>
</dbReference>
<evidence type="ECO:0000256" key="3">
    <source>
        <dbReference type="ARBA" id="ARBA00023274"/>
    </source>
</evidence>